<dbReference type="STRING" id="105696.A0A1Y2M0H7"/>
<evidence type="ECO:0008006" key="6">
    <source>
        <dbReference type="Google" id="ProtNLM"/>
    </source>
</evidence>
<protein>
    <recommendedName>
        <fullName evidence="6">Septation initiation network scaffold protein cdc11</fullName>
    </recommendedName>
</protein>
<keyword evidence="1" id="KW-0433">Leucine-rich repeat</keyword>
<evidence type="ECO:0000313" key="5">
    <source>
        <dbReference type="Proteomes" id="UP000193240"/>
    </source>
</evidence>
<feature type="compositionally biased region" description="Polar residues" evidence="3">
    <location>
        <begin position="967"/>
        <end position="976"/>
    </location>
</feature>
<dbReference type="PANTHER" id="PTHR47566:SF1">
    <property type="entry name" value="PROTEIN NUD1"/>
    <property type="match status" value="1"/>
</dbReference>
<feature type="compositionally biased region" description="Low complexity" evidence="3">
    <location>
        <begin position="82"/>
        <end position="95"/>
    </location>
</feature>
<feature type="compositionally biased region" description="Low complexity" evidence="3">
    <location>
        <begin position="389"/>
        <end position="411"/>
    </location>
</feature>
<reference evidence="4 5" key="1">
    <citation type="journal article" date="2017" name="Genome Announc.">
        <title>Genome sequence of the saprophytic ascomycete Epicoccum nigrum ICMP 19927 strain isolated from New Zealand.</title>
        <authorList>
            <person name="Fokin M."/>
            <person name="Fleetwood D."/>
            <person name="Weir B.S."/>
            <person name="Villas-Boas S.G."/>
        </authorList>
    </citation>
    <scope>NUCLEOTIDE SEQUENCE [LARGE SCALE GENOMIC DNA]</scope>
    <source>
        <strain evidence="4 5">ICMP 19927</strain>
    </source>
</reference>
<feature type="region of interest" description="Disordered" evidence="3">
    <location>
        <begin position="191"/>
        <end position="481"/>
    </location>
</feature>
<dbReference type="PROSITE" id="PS51450">
    <property type="entry name" value="LRR"/>
    <property type="match status" value="6"/>
</dbReference>
<dbReference type="SMART" id="SM00365">
    <property type="entry name" value="LRR_SD22"/>
    <property type="match status" value="5"/>
</dbReference>
<feature type="compositionally biased region" description="Basic and acidic residues" evidence="3">
    <location>
        <begin position="1244"/>
        <end position="1255"/>
    </location>
</feature>
<dbReference type="GO" id="GO:0061499">
    <property type="term" value="C:outer plaque of mitotic spindle pole body"/>
    <property type="evidence" value="ECO:0007669"/>
    <property type="project" value="TreeGrafter"/>
</dbReference>
<feature type="compositionally biased region" description="Polar residues" evidence="3">
    <location>
        <begin position="247"/>
        <end position="259"/>
    </location>
</feature>
<feature type="compositionally biased region" description="Polar residues" evidence="3">
    <location>
        <begin position="454"/>
        <end position="466"/>
    </location>
</feature>
<feature type="region of interest" description="Disordered" evidence="3">
    <location>
        <begin position="1"/>
        <end position="121"/>
    </location>
</feature>
<evidence type="ECO:0000256" key="1">
    <source>
        <dbReference type="ARBA" id="ARBA00022614"/>
    </source>
</evidence>
<proteinExistence type="predicted"/>
<feature type="compositionally biased region" description="Basic and acidic residues" evidence="3">
    <location>
        <begin position="744"/>
        <end position="778"/>
    </location>
</feature>
<feature type="region of interest" description="Disordered" evidence="3">
    <location>
        <begin position="909"/>
        <end position="981"/>
    </location>
</feature>
<keyword evidence="5" id="KW-1185">Reference proteome</keyword>
<dbReference type="Proteomes" id="UP000193240">
    <property type="component" value="Unassembled WGS sequence"/>
</dbReference>
<gene>
    <name evidence="4" type="ORF">B5807_06197</name>
</gene>
<feature type="region of interest" description="Disordered" evidence="3">
    <location>
        <begin position="497"/>
        <end position="727"/>
    </location>
</feature>
<keyword evidence="2" id="KW-0677">Repeat</keyword>
<feature type="compositionally biased region" description="Polar residues" evidence="3">
    <location>
        <begin position="321"/>
        <end position="334"/>
    </location>
</feature>
<dbReference type="EMBL" id="KZ107843">
    <property type="protein sequence ID" value="OSS49493.1"/>
    <property type="molecule type" value="Genomic_DNA"/>
</dbReference>
<dbReference type="GO" id="GO:0031028">
    <property type="term" value="P:septation initiation signaling"/>
    <property type="evidence" value="ECO:0007669"/>
    <property type="project" value="TreeGrafter"/>
</dbReference>
<evidence type="ECO:0000313" key="4">
    <source>
        <dbReference type="EMBL" id="OSS49493.1"/>
    </source>
</evidence>
<feature type="compositionally biased region" description="Polar residues" evidence="3">
    <location>
        <begin position="612"/>
        <end position="641"/>
    </location>
</feature>
<dbReference type="InterPro" id="IPR003591">
    <property type="entry name" value="Leu-rich_rpt_typical-subtyp"/>
</dbReference>
<dbReference type="InterPro" id="IPR025875">
    <property type="entry name" value="Leu-rich_rpt_4"/>
</dbReference>
<dbReference type="InterPro" id="IPR032675">
    <property type="entry name" value="LRR_dom_sf"/>
</dbReference>
<dbReference type="Gene3D" id="3.80.10.10">
    <property type="entry name" value="Ribonuclease Inhibitor"/>
    <property type="match status" value="3"/>
</dbReference>
<organism evidence="4 5">
    <name type="scientific">Epicoccum nigrum</name>
    <name type="common">Soil fungus</name>
    <name type="synonym">Epicoccum purpurascens</name>
    <dbReference type="NCBI Taxonomy" id="105696"/>
    <lineage>
        <taxon>Eukaryota</taxon>
        <taxon>Fungi</taxon>
        <taxon>Dikarya</taxon>
        <taxon>Ascomycota</taxon>
        <taxon>Pezizomycotina</taxon>
        <taxon>Dothideomycetes</taxon>
        <taxon>Pleosporomycetidae</taxon>
        <taxon>Pleosporales</taxon>
        <taxon>Pleosporineae</taxon>
        <taxon>Didymellaceae</taxon>
        <taxon>Epicoccum</taxon>
    </lineage>
</organism>
<dbReference type="SMART" id="SM00369">
    <property type="entry name" value="LRR_TYP"/>
    <property type="match status" value="6"/>
</dbReference>
<feature type="compositionally biased region" description="Pro residues" evidence="3">
    <location>
        <begin position="32"/>
        <end position="49"/>
    </location>
</feature>
<feature type="compositionally biased region" description="Polar residues" evidence="3">
    <location>
        <begin position="1267"/>
        <end position="1282"/>
    </location>
</feature>
<dbReference type="InParanoid" id="A0A1Y2M0H7"/>
<sequence>MAGNWSQPWLDDLSEEWVPQQPTPPAEAESPMPVPPRDPQSAPPKPPSRLPRLRHSSGSFSEIQIRSDLRPTKQRNALAERSNSNSNSDTNTNPSPAIPQEHLARDASRSRSSSVGSEGSVVYGTVAHNTVAKSSAKANGYYETPEWKRRLVKGEGSEQKDLFGPTGLENIFAKPASSPAKDVFTPVSKGKLGVLRGLPPIPSSPRGLPALPSSPPPWPITTNNFDADRSASQSDSQAHHRQDSQQEPSISDPEQSLSAAPQEPLRSVSGQIEFENEQFSPVFINTELEIGPSPEPPPQFRGSELANRLRQIGSPPDQRNAIPQGSSSNYTRGDSSFARIQDDSLPEGLPVGTPDIADVGRFVELRRGGYSREGSFRRRPLSPSPERASTGVSTRPSTRTSTRPSTQQGTGRSNDTVQTAVREPPTAASESAIADDEDYPRTPHAPRTPFRRLNQLNHLSHLQTPTPDRPKSSGSPLKLFGAHDTFTSNRLIRRLSQLEYKPDSNGSSAVQDGKSEFARPVIHNRSRLASVEEVSGVHNKESKPDVQRPTPAPRRVSAFGHGQLNKYQFDADFSAGSPENRDTQEDSAPEDSPTSDVAPPGSRAPFKFHLDQPSSRESSRTTRQPSRQFSNPFRTASQSGPQFKRHVPVVRVEIPPEDHEDHSDGKRGPTSPFKNPNPKRRRTINDPSDGDEDWESYDGGSRPTTGYSSRPRTQDSQYSSRPPTQDSHDAIQAVIGQIRQFSQETERERQFSQGTERERHFSQGTERERHFSQGTEREYSSYPADFDIMAQRHVLRPRNPTPSQRRREEIEAEILEATEAFMQASPKLNTIREQLEPSMVSDESDEHDRAAAVANEVAMFTLKRQATRSHARKRSVTTQDFLDEALKIMNFIRTKGRPTNGLGDLEEMSELESMEDPSEQPSTTLTLERPPSREGQPSAWRNPNNKRKSDLSIMTHLQKYEEKESDSYMTSSINSEKMSRIRGAAQREELSEMSETGTVGRRARPFSLNRNDYDFNDARPQTGQSAGSSFGHTLATTFSRRSDQVATLAPEAVAHLIPQQIAGMSFNHEKRMWVRQKSPSKEHRLGGEEFINMTPSQSEEDPFNNIPDLSVSETGNNFVQVGTTSCHQPTAETLIESDEAEDEGRPMTCASSVPSKDSNNFGWSFTKTETRATSCSTQSPRKRSVQRVAPVQTTYAIPESDEGDIEHEIQYYEDRNPVTPHVPRARVRDITISFAEREVGDIGRRRTEPPHHYGEPQRGLGIHDASHTMNSAWSNPSGSSTLRRTRPSQKSRFNGDSELSVLEEQPSKNYRIGLSMNVSAPVLGRGNPDALLGAPSSSPMKGDVTFMLSELPEFTLNQVDEFDHPDRVVVKHDGNRYSKAREDRYAQGTAELVRAIQDIEPDEPYWEDLREISLRGKNLGSLHRLDELCYRLEELDVSDNQISQVEGIPYAMRRLQAHHNSLTGLTSWATLGNLQHLDVSNNDIDSLDGLAELVHLRVLKVDNNKLKTLDSILHLDGLMELHAGGNDIDLVDFARSNLKSLTDLDLRGNRLLEVRNVHRLSQLQHLNLDDNELDEFPLYDTTSEPCKQLRSIRICRNGMTSLNVERHFPRLESLYVDGNSLKEVHGLEHLRRLRTFSARDQLLNNDADTEACVESLVKNTDVHNLYISLNPAYSLGVTQHLLNLQRLELASMGLKELPDNFGQLTPNIRALNLNFNSLQDIRPLLNIRRISELLLAGNKLDRLRQNAMVLGRFTSLSKLDWRDNPVTLRFYASASENRIMSLRRNPDDEQNTDRFVLPAGDAEADEQHQARLDYETRIRRRVTEMMLANLCRDLRELDGLPFDKTRVLVKDDVWERLTMLGVIRRKQPKKMDEVDDDSDED</sequence>
<dbReference type="InterPro" id="IPR052574">
    <property type="entry name" value="CDIRP"/>
</dbReference>
<evidence type="ECO:0000256" key="3">
    <source>
        <dbReference type="SAM" id="MobiDB-lite"/>
    </source>
</evidence>
<dbReference type="Pfam" id="PF12799">
    <property type="entry name" value="LRR_4"/>
    <property type="match status" value="1"/>
</dbReference>
<feature type="compositionally biased region" description="Low complexity" evidence="3">
    <location>
        <begin position="110"/>
        <end position="121"/>
    </location>
</feature>
<feature type="region of interest" description="Disordered" evidence="3">
    <location>
        <begin position="1244"/>
        <end position="1301"/>
    </location>
</feature>
<dbReference type="GO" id="GO:0035591">
    <property type="term" value="F:signaling adaptor activity"/>
    <property type="evidence" value="ECO:0007669"/>
    <property type="project" value="TreeGrafter"/>
</dbReference>
<feature type="compositionally biased region" description="Acidic residues" evidence="3">
    <location>
        <begin position="909"/>
        <end position="918"/>
    </location>
</feature>
<evidence type="ECO:0000256" key="2">
    <source>
        <dbReference type="ARBA" id="ARBA00022737"/>
    </source>
</evidence>
<dbReference type="OMA" id="ATSWGTD"/>
<dbReference type="SUPFAM" id="SSF52058">
    <property type="entry name" value="L domain-like"/>
    <property type="match status" value="1"/>
</dbReference>
<feature type="region of interest" description="Disordered" evidence="3">
    <location>
        <begin position="742"/>
        <end position="778"/>
    </location>
</feature>
<dbReference type="InterPro" id="IPR001611">
    <property type="entry name" value="Leu-rich_rpt"/>
</dbReference>
<dbReference type="GO" id="GO:1902412">
    <property type="term" value="P:regulation of mitotic cytokinesis"/>
    <property type="evidence" value="ECO:0007669"/>
    <property type="project" value="TreeGrafter"/>
</dbReference>
<feature type="compositionally biased region" description="Basic and acidic residues" evidence="3">
    <location>
        <begin position="654"/>
        <end position="667"/>
    </location>
</feature>
<dbReference type="PANTHER" id="PTHR47566">
    <property type="match status" value="1"/>
</dbReference>
<feature type="compositionally biased region" description="Polar residues" evidence="3">
    <location>
        <begin position="702"/>
        <end position="725"/>
    </location>
</feature>
<name>A0A1Y2M0H7_EPING</name>
<accession>A0A1Y2M0H7</accession>